<gene>
    <name evidence="3" type="ORF">DXD84_08805</name>
</gene>
<evidence type="ECO:0000256" key="2">
    <source>
        <dbReference type="SAM" id="SignalP"/>
    </source>
</evidence>
<keyword evidence="2" id="KW-0732">Signal</keyword>
<dbReference type="PROSITE" id="PS51257">
    <property type="entry name" value="PROKAR_LIPOPROTEIN"/>
    <property type="match status" value="1"/>
</dbReference>
<feature type="chain" id="PRO_5038399235" evidence="2">
    <location>
        <begin position="25"/>
        <end position="198"/>
    </location>
</feature>
<evidence type="ECO:0000313" key="3">
    <source>
        <dbReference type="EMBL" id="RGI83978.1"/>
    </source>
</evidence>
<feature type="signal peptide" evidence="2">
    <location>
        <begin position="1"/>
        <end position="24"/>
    </location>
</feature>
<feature type="compositionally biased region" description="Polar residues" evidence="1">
    <location>
        <begin position="27"/>
        <end position="49"/>
    </location>
</feature>
<dbReference type="EMBL" id="QSOI01000009">
    <property type="protein sequence ID" value="RGI83978.1"/>
    <property type="molecule type" value="Genomic_DNA"/>
</dbReference>
<comment type="caution">
    <text evidence="3">The sequence shown here is derived from an EMBL/GenBank/DDBJ whole genome shotgun (WGS) entry which is preliminary data.</text>
</comment>
<feature type="region of interest" description="Disordered" evidence="1">
    <location>
        <begin position="27"/>
        <end position="58"/>
    </location>
</feature>
<proteinExistence type="predicted"/>
<accession>A0A3E4F5F3</accession>
<evidence type="ECO:0000313" key="4">
    <source>
        <dbReference type="Proteomes" id="UP000260664"/>
    </source>
</evidence>
<dbReference type="RefSeq" id="WP_117495189.1">
    <property type="nucleotide sequence ID" value="NZ_QSOI01000009.1"/>
</dbReference>
<organism evidence="3 4">
    <name type="scientific">Dorea formicigenerans</name>
    <dbReference type="NCBI Taxonomy" id="39486"/>
    <lineage>
        <taxon>Bacteria</taxon>
        <taxon>Bacillati</taxon>
        <taxon>Bacillota</taxon>
        <taxon>Clostridia</taxon>
        <taxon>Lachnospirales</taxon>
        <taxon>Lachnospiraceae</taxon>
        <taxon>Dorea</taxon>
    </lineage>
</organism>
<dbReference type="AlphaFoldDB" id="A0A3E4F5F3"/>
<protein>
    <submittedName>
        <fullName evidence="3">Uncharacterized protein</fullName>
    </submittedName>
</protein>
<name>A0A3E4F5F3_9FIRM</name>
<sequence>MNKRIVALLIAGTMALSLSACGNASNDNTVNPSPTTKSQNVQEKSTSTNHDSKAKEDDDEFASITQFISLYNETATTPITDVTDMDIHGADYRTEFRLGAFKNAVGKKGVINGLPICIVNYGNFSNNSIRIYATASTDDSALDIYTTTIHILDSSITNEEMMEEFTAASIYLDGCISGYVNGQDIMLDCTKINFVTQK</sequence>
<dbReference type="Proteomes" id="UP000260664">
    <property type="component" value="Unassembled WGS sequence"/>
</dbReference>
<reference evidence="3 4" key="1">
    <citation type="submission" date="2018-08" db="EMBL/GenBank/DDBJ databases">
        <title>A genome reference for cultivated species of the human gut microbiota.</title>
        <authorList>
            <person name="Zou Y."/>
            <person name="Xue W."/>
            <person name="Luo G."/>
        </authorList>
    </citation>
    <scope>NUCLEOTIDE SEQUENCE [LARGE SCALE GENOMIC DNA]</scope>
    <source>
        <strain evidence="3 4">TM09-19AC</strain>
    </source>
</reference>
<evidence type="ECO:0000256" key="1">
    <source>
        <dbReference type="SAM" id="MobiDB-lite"/>
    </source>
</evidence>